<protein>
    <submittedName>
        <fullName evidence="2">Uncharacterized protein</fullName>
    </submittedName>
</protein>
<feature type="region of interest" description="Disordered" evidence="1">
    <location>
        <begin position="1"/>
        <end position="23"/>
    </location>
</feature>
<dbReference type="AlphaFoldDB" id="A0AAV7WPA7"/>
<evidence type="ECO:0000256" key="1">
    <source>
        <dbReference type="SAM" id="MobiDB-lite"/>
    </source>
</evidence>
<dbReference type="EMBL" id="JANPWB010000001">
    <property type="protein sequence ID" value="KAJ1214343.1"/>
    <property type="molecule type" value="Genomic_DNA"/>
</dbReference>
<evidence type="ECO:0000313" key="3">
    <source>
        <dbReference type="Proteomes" id="UP001066276"/>
    </source>
</evidence>
<feature type="region of interest" description="Disordered" evidence="1">
    <location>
        <begin position="39"/>
        <end position="70"/>
    </location>
</feature>
<comment type="caution">
    <text evidence="2">The sequence shown here is derived from an EMBL/GenBank/DDBJ whole genome shotgun (WGS) entry which is preliminary data.</text>
</comment>
<gene>
    <name evidence="2" type="ORF">NDU88_001962</name>
</gene>
<sequence>MLALGQPTARHPHRPSPRGTPAVYSGRVTCLGTPPGVCRAVRSGGPRPRQPLSPGALRARPPSAPVLAVG</sequence>
<keyword evidence="3" id="KW-1185">Reference proteome</keyword>
<proteinExistence type="predicted"/>
<reference evidence="2" key="1">
    <citation type="journal article" date="2022" name="bioRxiv">
        <title>Sequencing and chromosome-scale assembly of the giantPleurodeles waltlgenome.</title>
        <authorList>
            <person name="Brown T."/>
            <person name="Elewa A."/>
            <person name="Iarovenko S."/>
            <person name="Subramanian E."/>
            <person name="Araus A.J."/>
            <person name="Petzold A."/>
            <person name="Susuki M."/>
            <person name="Suzuki K.-i.T."/>
            <person name="Hayashi T."/>
            <person name="Toyoda A."/>
            <person name="Oliveira C."/>
            <person name="Osipova E."/>
            <person name="Leigh N.D."/>
            <person name="Simon A."/>
            <person name="Yun M.H."/>
        </authorList>
    </citation>
    <scope>NUCLEOTIDE SEQUENCE</scope>
    <source>
        <strain evidence="2">20211129_DDA</strain>
        <tissue evidence="2">Liver</tissue>
    </source>
</reference>
<name>A0AAV7WPA7_PLEWA</name>
<accession>A0AAV7WPA7</accession>
<evidence type="ECO:0000313" key="2">
    <source>
        <dbReference type="EMBL" id="KAJ1214343.1"/>
    </source>
</evidence>
<organism evidence="2 3">
    <name type="scientific">Pleurodeles waltl</name>
    <name type="common">Iberian ribbed newt</name>
    <dbReference type="NCBI Taxonomy" id="8319"/>
    <lineage>
        <taxon>Eukaryota</taxon>
        <taxon>Metazoa</taxon>
        <taxon>Chordata</taxon>
        <taxon>Craniata</taxon>
        <taxon>Vertebrata</taxon>
        <taxon>Euteleostomi</taxon>
        <taxon>Amphibia</taxon>
        <taxon>Batrachia</taxon>
        <taxon>Caudata</taxon>
        <taxon>Salamandroidea</taxon>
        <taxon>Salamandridae</taxon>
        <taxon>Pleurodelinae</taxon>
        <taxon>Pleurodeles</taxon>
    </lineage>
</organism>
<dbReference type="Proteomes" id="UP001066276">
    <property type="component" value="Chromosome 1_1"/>
</dbReference>